<dbReference type="AlphaFoldDB" id="A0A1M2V5E1"/>
<evidence type="ECO:0000313" key="1">
    <source>
        <dbReference type="EMBL" id="OJT02696.1"/>
    </source>
</evidence>
<evidence type="ECO:0000313" key="2">
    <source>
        <dbReference type="Proteomes" id="UP000184267"/>
    </source>
</evidence>
<sequence>MVRSFPFVSVRYCQSKDSCWIQTDVAARDPLTLAGLRLMRAGLPNMTNVFFERTREIPEPVSYELDTTGLTAFLSKGGWTNTENHEMIHFILTFQRNGQKILPTLHAYVKGQQTVNNCRDILGLIIDYFIASPVSIGTKDMP</sequence>
<dbReference type="OMA" id="ENHEMIH"/>
<accession>A0A1M2V5E1</accession>
<dbReference type="Proteomes" id="UP000184267">
    <property type="component" value="Unassembled WGS sequence"/>
</dbReference>
<proteinExistence type="predicted"/>
<dbReference type="EMBL" id="MNAD01001651">
    <property type="protein sequence ID" value="OJT02696.1"/>
    <property type="molecule type" value="Genomic_DNA"/>
</dbReference>
<gene>
    <name evidence="1" type="ORF">TRAPUB_6770</name>
</gene>
<name>A0A1M2V5E1_TRAPU</name>
<comment type="caution">
    <text evidence="1">The sequence shown here is derived from an EMBL/GenBank/DDBJ whole genome shotgun (WGS) entry which is preliminary data.</text>
</comment>
<dbReference type="OrthoDB" id="10398701at2759"/>
<protein>
    <submittedName>
        <fullName evidence="1">Uncharacterized protein</fullName>
    </submittedName>
</protein>
<organism evidence="1 2">
    <name type="scientific">Trametes pubescens</name>
    <name type="common">White-rot fungus</name>
    <dbReference type="NCBI Taxonomy" id="154538"/>
    <lineage>
        <taxon>Eukaryota</taxon>
        <taxon>Fungi</taxon>
        <taxon>Dikarya</taxon>
        <taxon>Basidiomycota</taxon>
        <taxon>Agaricomycotina</taxon>
        <taxon>Agaricomycetes</taxon>
        <taxon>Polyporales</taxon>
        <taxon>Polyporaceae</taxon>
        <taxon>Trametes</taxon>
    </lineage>
</organism>
<keyword evidence="2" id="KW-1185">Reference proteome</keyword>
<reference evidence="1 2" key="1">
    <citation type="submission" date="2016-10" db="EMBL/GenBank/DDBJ databases">
        <title>Genome sequence of the basidiomycete white-rot fungus Trametes pubescens.</title>
        <authorList>
            <person name="Makela M.R."/>
            <person name="Granchi Z."/>
            <person name="Peng M."/>
            <person name="De Vries R.P."/>
            <person name="Grigoriev I."/>
            <person name="Riley R."/>
            <person name="Hilden K."/>
        </authorList>
    </citation>
    <scope>NUCLEOTIDE SEQUENCE [LARGE SCALE GENOMIC DNA]</scope>
    <source>
        <strain evidence="1 2">FBCC735</strain>
    </source>
</reference>